<gene>
    <name evidence="1" type="ORF">M5K25_013020</name>
</gene>
<dbReference type="AlphaFoldDB" id="A0ABD0UYL5"/>
<proteinExistence type="predicted"/>
<protein>
    <submittedName>
        <fullName evidence="1">Uncharacterized protein</fullName>
    </submittedName>
</protein>
<dbReference type="Proteomes" id="UP001552299">
    <property type="component" value="Unassembled WGS sequence"/>
</dbReference>
<keyword evidence="2" id="KW-1185">Reference proteome</keyword>
<sequence length="70" mass="7684">MDDASILLARQSRCYSVQDSYIMNSLQLKGWEKRIVTWLCAALSITFGEKEISGNSLTLGIALASAFALI</sequence>
<evidence type="ECO:0000313" key="1">
    <source>
        <dbReference type="EMBL" id="KAL0917912.1"/>
    </source>
</evidence>
<dbReference type="EMBL" id="JANQDX010000010">
    <property type="protein sequence ID" value="KAL0917912.1"/>
    <property type="molecule type" value="Genomic_DNA"/>
</dbReference>
<name>A0ABD0UYL5_DENTH</name>
<evidence type="ECO:0000313" key="2">
    <source>
        <dbReference type="Proteomes" id="UP001552299"/>
    </source>
</evidence>
<organism evidence="1 2">
    <name type="scientific">Dendrobium thyrsiflorum</name>
    <name type="common">Pinecone-like raceme dendrobium</name>
    <name type="synonym">Orchid</name>
    <dbReference type="NCBI Taxonomy" id="117978"/>
    <lineage>
        <taxon>Eukaryota</taxon>
        <taxon>Viridiplantae</taxon>
        <taxon>Streptophyta</taxon>
        <taxon>Embryophyta</taxon>
        <taxon>Tracheophyta</taxon>
        <taxon>Spermatophyta</taxon>
        <taxon>Magnoliopsida</taxon>
        <taxon>Liliopsida</taxon>
        <taxon>Asparagales</taxon>
        <taxon>Orchidaceae</taxon>
        <taxon>Epidendroideae</taxon>
        <taxon>Malaxideae</taxon>
        <taxon>Dendrobiinae</taxon>
        <taxon>Dendrobium</taxon>
    </lineage>
</organism>
<reference evidence="1 2" key="1">
    <citation type="journal article" date="2024" name="Plant Biotechnol. J.">
        <title>Dendrobium thyrsiflorum genome and its molecular insights into genes involved in important horticultural traits.</title>
        <authorList>
            <person name="Chen B."/>
            <person name="Wang J.Y."/>
            <person name="Zheng P.J."/>
            <person name="Li K.L."/>
            <person name="Liang Y.M."/>
            <person name="Chen X.F."/>
            <person name="Zhang C."/>
            <person name="Zhao X."/>
            <person name="He X."/>
            <person name="Zhang G.Q."/>
            <person name="Liu Z.J."/>
            <person name="Xu Q."/>
        </authorList>
    </citation>
    <scope>NUCLEOTIDE SEQUENCE [LARGE SCALE GENOMIC DNA]</scope>
    <source>
        <strain evidence="1">GZMU011</strain>
    </source>
</reference>
<comment type="caution">
    <text evidence="1">The sequence shown here is derived from an EMBL/GenBank/DDBJ whole genome shotgun (WGS) entry which is preliminary data.</text>
</comment>
<accession>A0ABD0UYL5</accession>